<evidence type="ECO:0000256" key="2">
    <source>
        <dbReference type="SAM" id="SignalP"/>
    </source>
</evidence>
<dbReference type="Proteomes" id="UP000306420">
    <property type="component" value="Unassembled WGS sequence"/>
</dbReference>
<organism evidence="3 4">
    <name type="scientific">Ruoffia tabacinasalis</name>
    <dbReference type="NCBI Taxonomy" id="87458"/>
    <lineage>
        <taxon>Bacteria</taxon>
        <taxon>Bacillati</taxon>
        <taxon>Bacillota</taxon>
        <taxon>Bacilli</taxon>
        <taxon>Lactobacillales</taxon>
        <taxon>Aerococcaceae</taxon>
        <taxon>Ruoffia</taxon>
    </lineage>
</organism>
<accession>A0A5R9EFH5</accession>
<sequence>MSHRNKGFLVAMLFAMLFTPISIAASESSSSTSDEELEQVELSEEDKVNYIRWFGAYDDLPQIPLDELKSTFETFISEGSTDMTKEEVIELVGEPAETFDAGASEFLLYYSMNDEESAILYAQIFSEEKAAEASSGQAASTESVERTETEEDFATPYLTEVNFLLVNETAFEPLNISLEEIETWQDAESDNREFNTFEELQEIIGEPSEVTYRFEDESWLYAWIRNSDETDSIDYVMAEVDADGNIVELNTIEESEESSESVEISSLDEFNNTDETAE</sequence>
<evidence type="ECO:0000256" key="1">
    <source>
        <dbReference type="SAM" id="MobiDB-lite"/>
    </source>
</evidence>
<dbReference type="RefSeq" id="WP_138404001.1">
    <property type="nucleotide sequence ID" value="NZ_VBSP01000007.1"/>
</dbReference>
<evidence type="ECO:0008006" key="5">
    <source>
        <dbReference type="Google" id="ProtNLM"/>
    </source>
</evidence>
<protein>
    <recommendedName>
        <fullName evidence="5">PepSY domain-containing protein</fullName>
    </recommendedName>
</protein>
<reference evidence="3 4" key="1">
    <citation type="submission" date="2019-05" db="EMBL/GenBank/DDBJ databases">
        <title>The metagenome of a microbial culture collection derived from dairy environment covers the genomic content of the human microbiome.</title>
        <authorList>
            <person name="Roder T."/>
            <person name="Wuthrich D."/>
            <person name="Sattari Z."/>
            <person name="Von Ah U."/>
            <person name="Bar C."/>
            <person name="Ronchi F."/>
            <person name="Macpherson A.J."/>
            <person name="Ganal-Vonarburg S.C."/>
            <person name="Bruggmann R."/>
            <person name="Vergeres G."/>
        </authorList>
    </citation>
    <scope>NUCLEOTIDE SEQUENCE [LARGE SCALE GENOMIC DNA]</scope>
    <source>
        <strain evidence="3 4">FAM 24227</strain>
    </source>
</reference>
<feature type="region of interest" description="Disordered" evidence="1">
    <location>
        <begin position="253"/>
        <end position="278"/>
    </location>
</feature>
<gene>
    <name evidence="3" type="ORF">FEZ33_03440</name>
</gene>
<feature type="signal peptide" evidence="2">
    <location>
        <begin position="1"/>
        <end position="24"/>
    </location>
</feature>
<feature type="chain" id="PRO_5024320664" description="PepSY domain-containing protein" evidence="2">
    <location>
        <begin position="25"/>
        <end position="278"/>
    </location>
</feature>
<keyword evidence="2" id="KW-0732">Signal</keyword>
<dbReference type="AlphaFoldDB" id="A0A5R9EFH5"/>
<dbReference type="EMBL" id="VBSP01000007">
    <property type="protein sequence ID" value="TLQ48836.1"/>
    <property type="molecule type" value="Genomic_DNA"/>
</dbReference>
<evidence type="ECO:0000313" key="4">
    <source>
        <dbReference type="Proteomes" id="UP000306420"/>
    </source>
</evidence>
<name>A0A5R9EFH5_9LACT</name>
<proteinExistence type="predicted"/>
<comment type="caution">
    <text evidence="3">The sequence shown here is derived from an EMBL/GenBank/DDBJ whole genome shotgun (WGS) entry which is preliminary data.</text>
</comment>
<evidence type="ECO:0000313" key="3">
    <source>
        <dbReference type="EMBL" id="TLQ48836.1"/>
    </source>
</evidence>